<proteinExistence type="predicted"/>
<feature type="transmembrane region" description="Helical" evidence="1">
    <location>
        <begin position="86"/>
        <end position="106"/>
    </location>
</feature>
<name>A0A919BS26_9GAMM</name>
<organism evidence="2 3">
    <name type="scientific">Thalassotalea marina</name>
    <dbReference type="NCBI Taxonomy" id="1673741"/>
    <lineage>
        <taxon>Bacteria</taxon>
        <taxon>Pseudomonadati</taxon>
        <taxon>Pseudomonadota</taxon>
        <taxon>Gammaproteobacteria</taxon>
        <taxon>Alteromonadales</taxon>
        <taxon>Colwelliaceae</taxon>
        <taxon>Thalassotalea</taxon>
    </lineage>
</organism>
<keyword evidence="3" id="KW-1185">Reference proteome</keyword>
<keyword evidence="1" id="KW-1133">Transmembrane helix</keyword>
<evidence type="ECO:0000313" key="2">
    <source>
        <dbReference type="EMBL" id="GHG07052.1"/>
    </source>
</evidence>
<dbReference type="Proteomes" id="UP000623842">
    <property type="component" value="Unassembled WGS sequence"/>
</dbReference>
<protein>
    <submittedName>
        <fullName evidence="2">Uncharacterized protein</fullName>
    </submittedName>
</protein>
<feature type="transmembrane region" description="Helical" evidence="1">
    <location>
        <begin position="56"/>
        <end position="74"/>
    </location>
</feature>
<comment type="caution">
    <text evidence="2">The sequence shown here is derived from an EMBL/GenBank/DDBJ whole genome shotgun (WGS) entry which is preliminary data.</text>
</comment>
<keyword evidence="1" id="KW-0812">Transmembrane</keyword>
<reference evidence="2" key="2">
    <citation type="submission" date="2020-09" db="EMBL/GenBank/DDBJ databases">
        <authorList>
            <person name="Sun Q."/>
            <person name="Kim S."/>
        </authorList>
    </citation>
    <scope>NUCLEOTIDE SEQUENCE</scope>
    <source>
        <strain evidence="2">KCTC 42731</strain>
    </source>
</reference>
<evidence type="ECO:0000256" key="1">
    <source>
        <dbReference type="SAM" id="Phobius"/>
    </source>
</evidence>
<evidence type="ECO:0000313" key="3">
    <source>
        <dbReference type="Proteomes" id="UP000623842"/>
    </source>
</evidence>
<sequence length="107" mass="11286">MNNFEKKLSLTNKLGVFMLLLVAAVLSPQLMAITAPSAPYTTMGAQAYDIIFNKGYDSGLGYVIAGAMGLWGFLQLKSNWKETAGYGAGATGVALLPGIVTTLGFVY</sequence>
<keyword evidence="1" id="KW-0472">Membrane</keyword>
<accession>A0A919BS26</accession>
<dbReference type="EMBL" id="BNCK01000014">
    <property type="protein sequence ID" value="GHG07052.1"/>
    <property type="molecule type" value="Genomic_DNA"/>
</dbReference>
<reference evidence="2" key="1">
    <citation type="journal article" date="2014" name="Int. J. Syst. Evol. Microbiol.">
        <title>Complete genome sequence of Corynebacterium casei LMG S-19264T (=DSM 44701T), isolated from a smear-ripened cheese.</title>
        <authorList>
            <consortium name="US DOE Joint Genome Institute (JGI-PGF)"/>
            <person name="Walter F."/>
            <person name="Albersmeier A."/>
            <person name="Kalinowski J."/>
            <person name="Ruckert C."/>
        </authorList>
    </citation>
    <scope>NUCLEOTIDE SEQUENCE</scope>
    <source>
        <strain evidence="2">KCTC 42731</strain>
    </source>
</reference>
<dbReference type="AlphaFoldDB" id="A0A919BS26"/>
<gene>
    <name evidence="2" type="ORF">GCM10017161_40850</name>
</gene>